<feature type="transmembrane region" description="Helical" evidence="6">
    <location>
        <begin position="48"/>
        <end position="66"/>
    </location>
</feature>
<protein>
    <submittedName>
        <fullName evidence="7">BAX inhibitor (BI)-1/YccA family protein</fullName>
    </submittedName>
</protein>
<keyword evidence="4 6" id="KW-1133">Transmembrane helix</keyword>
<proteinExistence type="inferred from homology"/>
<comment type="subcellular location">
    <subcellularLocation>
        <location evidence="1">Membrane</location>
        <topology evidence="1">Multi-pass membrane protein</topology>
    </subcellularLocation>
</comment>
<keyword evidence="3 6" id="KW-0812">Transmembrane</keyword>
<dbReference type="PANTHER" id="PTHR23291">
    <property type="entry name" value="BAX INHIBITOR-RELATED"/>
    <property type="match status" value="1"/>
</dbReference>
<evidence type="ECO:0000256" key="6">
    <source>
        <dbReference type="RuleBase" id="RU004379"/>
    </source>
</evidence>
<evidence type="ECO:0000256" key="2">
    <source>
        <dbReference type="ARBA" id="ARBA00010350"/>
    </source>
</evidence>
<feature type="non-terminal residue" evidence="7">
    <location>
        <position position="1"/>
    </location>
</feature>
<evidence type="ECO:0000256" key="5">
    <source>
        <dbReference type="ARBA" id="ARBA00023136"/>
    </source>
</evidence>
<dbReference type="CDD" id="cd10432">
    <property type="entry name" value="BI-1-like_bacterial"/>
    <property type="match status" value="1"/>
</dbReference>
<sequence length="115" mass="12476">TAAMFAAMSLWGYTTKADLSKMGSFLMMGLIGIVIASLVNIFVGSSALQFAISVIGVVIFTGLTAYDTQRIKEEYAEGHGHEGNTKLAVMGALSLYLNFINLFQMLLQLMGNREE</sequence>
<name>A0ABX2LC48_9PROT</name>
<comment type="caution">
    <text evidence="7">The sequence shown here is derived from an EMBL/GenBank/DDBJ whole genome shotgun (WGS) entry which is preliminary data.</text>
</comment>
<reference evidence="7 8" key="1">
    <citation type="submission" date="2019-10" db="EMBL/GenBank/DDBJ databases">
        <title>Genome sequence of Azospirillum formosense CC-Nfb-7.</title>
        <authorList>
            <person name="Ambrosini A."/>
            <person name="Sant'Anna F.H."/>
            <person name="Cassan F.D."/>
            <person name="Souza E.M."/>
            <person name="Passaglia L.M.P."/>
        </authorList>
    </citation>
    <scope>NUCLEOTIDE SEQUENCE [LARGE SCALE GENOMIC DNA]</scope>
    <source>
        <strain evidence="7 8">CC-NFb-7</strain>
    </source>
</reference>
<organism evidence="7 8">
    <name type="scientific">Azospirillum formosense</name>
    <dbReference type="NCBI Taxonomy" id="861533"/>
    <lineage>
        <taxon>Bacteria</taxon>
        <taxon>Pseudomonadati</taxon>
        <taxon>Pseudomonadota</taxon>
        <taxon>Alphaproteobacteria</taxon>
        <taxon>Rhodospirillales</taxon>
        <taxon>Azospirillaceae</taxon>
        <taxon>Azospirillum</taxon>
    </lineage>
</organism>
<comment type="similarity">
    <text evidence="2 6">Belongs to the BI1 family.</text>
</comment>
<comment type="caution">
    <text evidence="6">Lacks conserved residue(s) required for the propagation of feature annotation.</text>
</comment>
<dbReference type="RefSeq" id="WP_174441840.1">
    <property type="nucleotide sequence ID" value="NZ_WHOR01000540.1"/>
</dbReference>
<evidence type="ECO:0000256" key="1">
    <source>
        <dbReference type="ARBA" id="ARBA00004141"/>
    </source>
</evidence>
<evidence type="ECO:0000313" key="8">
    <source>
        <dbReference type="Proteomes" id="UP000639419"/>
    </source>
</evidence>
<dbReference type="EMBL" id="WHOR01000540">
    <property type="protein sequence ID" value="NUB23278.1"/>
    <property type="molecule type" value="Genomic_DNA"/>
</dbReference>
<dbReference type="InterPro" id="IPR006214">
    <property type="entry name" value="Bax_inhibitor_1-related"/>
</dbReference>
<feature type="transmembrane region" description="Helical" evidence="6">
    <location>
        <begin position="87"/>
        <end position="107"/>
    </location>
</feature>
<dbReference type="Pfam" id="PF01027">
    <property type="entry name" value="Bax1-I"/>
    <property type="match status" value="1"/>
</dbReference>
<dbReference type="Proteomes" id="UP000639419">
    <property type="component" value="Unassembled WGS sequence"/>
</dbReference>
<gene>
    <name evidence="7" type="ORF">GBZ26_29700</name>
</gene>
<keyword evidence="8" id="KW-1185">Reference proteome</keyword>
<keyword evidence="5 6" id="KW-0472">Membrane</keyword>
<evidence type="ECO:0000256" key="3">
    <source>
        <dbReference type="ARBA" id="ARBA00022692"/>
    </source>
</evidence>
<dbReference type="PANTHER" id="PTHR23291:SF50">
    <property type="entry name" value="PROTEIN LIFEGUARD 4"/>
    <property type="match status" value="1"/>
</dbReference>
<accession>A0ABX2LC48</accession>
<evidence type="ECO:0000256" key="4">
    <source>
        <dbReference type="ARBA" id="ARBA00022989"/>
    </source>
</evidence>
<feature type="transmembrane region" description="Helical" evidence="6">
    <location>
        <begin position="25"/>
        <end position="42"/>
    </location>
</feature>
<evidence type="ECO:0000313" key="7">
    <source>
        <dbReference type="EMBL" id="NUB23278.1"/>
    </source>
</evidence>